<comment type="caution">
    <text evidence="2">The sequence shown here is derived from an EMBL/GenBank/DDBJ whole genome shotgun (WGS) entry which is preliminary data.</text>
</comment>
<evidence type="ECO:0000256" key="1">
    <source>
        <dbReference type="SAM" id="MobiDB-lite"/>
    </source>
</evidence>
<dbReference type="RefSeq" id="WP_168092794.1">
    <property type="nucleotide sequence ID" value="NZ_JAATER010000096.1"/>
</dbReference>
<organism evidence="2 3">
    <name type="scientific">Streptomyces telluris</name>
    <dbReference type="NCBI Taxonomy" id="2720021"/>
    <lineage>
        <taxon>Bacteria</taxon>
        <taxon>Bacillati</taxon>
        <taxon>Actinomycetota</taxon>
        <taxon>Actinomycetes</taxon>
        <taxon>Kitasatosporales</taxon>
        <taxon>Streptomycetaceae</taxon>
        <taxon>Streptomyces</taxon>
    </lineage>
</organism>
<proteinExistence type="predicted"/>
<name>A0A9X2LD34_9ACTN</name>
<dbReference type="AlphaFoldDB" id="A0A9X2LD34"/>
<evidence type="ECO:0008006" key="4">
    <source>
        <dbReference type="Google" id="ProtNLM"/>
    </source>
</evidence>
<keyword evidence="3" id="KW-1185">Reference proteome</keyword>
<dbReference type="Proteomes" id="UP001142374">
    <property type="component" value="Unassembled WGS sequence"/>
</dbReference>
<gene>
    <name evidence="2" type="ORF">NQU55_04555</name>
</gene>
<dbReference type="EMBL" id="JANIID010000003">
    <property type="protein sequence ID" value="MCQ8769054.1"/>
    <property type="molecule type" value="Genomic_DNA"/>
</dbReference>
<evidence type="ECO:0000313" key="2">
    <source>
        <dbReference type="EMBL" id="MCQ8769054.1"/>
    </source>
</evidence>
<sequence length="156" mass="16281">MATVSPQTPWSYALDLPHDPRSARAARSVAHSTVRTVLEAYGLDELTDEAGRLTEELLTSGYRGPHPATSLRLTHLPPLGVGITVSYGRGREVAAVAWSSRLRGSRDMPVTLDGAVGPAGAERPGSAGNGGDRTGIDGQGHAIVRSSALHAAQPQK</sequence>
<reference evidence="2" key="1">
    <citation type="submission" date="2022-06" db="EMBL/GenBank/DDBJ databases">
        <title>WGS of actinobacteria.</title>
        <authorList>
            <person name="Thawai C."/>
        </authorList>
    </citation>
    <scope>NUCLEOTIDE SEQUENCE</scope>
    <source>
        <strain evidence="2">AA8</strain>
    </source>
</reference>
<feature type="region of interest" description="Disordered" evidence="1">
    <location>
        <begin position="109"/>
        <end position="156"/>
    </location>
</feature>
<protein>
    <recommendedName>
        <fullName evidence="4">Regulatory protein</fullName>
    </recommendedName>
</protein>
<evidence type="ECO:0000313" key="3">
    <source>
        <dbReference type="Proteomes" id="UP001142374"/>
    </source>
</evidence>
<accession>A0A9X2LD34</accession>